<evidence type="ECO:0000256" key="1">
    <source>
        <dbReference type="ARBA" id="ARBA00022692"/>
    </source>
</evidence>
<dbReference type="SUPFAM" id="SSF103473">
    <property type="entry name" value="MFS general substrate transporter"/>
    <property type="match status" value="1"/>
</dbReference>
<evidence type="ECO:0000256" key="3">
    <source>
        <dbReference type="ARBA" id="ARBA00023136"/>
    </source>
</evidence>
<feature type="transmembrane region" description="Helical" evidence="4">
    <location>
        <begin position="75"/>
        <end position="94"/>
    </location>
</feature>
<dbReference type="InterPro" id="IPR036259">
    <property type="entry name" value="MFS_trans_sf"/>
</dbReference>
<name>A0A0M2R5Z7_9PROT</name>
<proteinExistence type="predicted"/>
<feature type="transmembrane region" description="Helical" evidence="4">
    <location>
        <begin position="132"/>
        <end position="151"/>
    </location>
</feature>
<dbReference type="Gene3D" id="1.20.1250.20">
    <property type="entry name" value="MFS general substrate transporter like domains"/>
    <property type="match status" value="1"/>
</dbReference>
<dbReference type="EMBL" id="LANI01000024">
    <property type="protein sequence ID" value="KKJ75879.1"/>
    <property type="molecule type" value="Genomic_DNA"/>
</dbReference>
<feature type="transmembrane region" description="Helical" evidence="4">
    <location>
        <begin position="281"/>
        <end position="299"/>
    </location>
</feature>
<dbReference type="PANTHER" id="PTHR23534:SF1">
    <property type="entry name" value="MAJOR FACILITATOR SUPERFAMILY PROTEIN"/>
    <property type="match status" value="1"/>
</dbReference>
<dbReference type="InterPro" id="IPR011701">
    <property type="entry name" value="MFS"/>
</dbReference>
<dbReference type="AlphaFoldDB" id="A0A0M2R5Z7"/>
<dbReference type="Pfam" id="PF07690">
    <property type="entry name" value="MFS_1"/>
    <property type="match status" value="1"/>
</dbReference>
<evidence type="ECO:0000259" key="5">
    <source>
        <dbReference type="PROSITE" id="PS50850"/>
    </source>
</evidence>
<organism evidence="6 7">
    <name type="scientific">Kiloniella litopenaei</name>
    <dbReference type="NCBI Taxonomy" id="1549748"/>
    <lineage>
        <taxon>Bacteria</taxon>
        <taxon>Pseudomonadati</taxon>
        <taxon>Pseudomonadota</taxon>
        <taxon>Alphaproteobacteria</taxon>
        <taxon>Rhodospirillales</taxon>
        <taxon>Kiloniellaceae</taxon>
        <taxon>Kiloniella</taxon>
    </lineage>
</organism>
<keyword evidence="3 4" id="KW-0472">Membrane</keyword>
<evidence type="ECO:0000313" key="7">
    <source>
        <dbReference type="Proteomes" id="UP000034491"/>
    </source>
</evidence>
<evidence type="ECO:0000313" key="6">
    <source>
        <dbReference type="EMBL" id="KKJ75879.1"/>
    </source>
</evidence>
<evidence type="ECO:0000256" key="4">
    <source>
        <dbReference type="SAM" id="Phobius"/>
    </source>
</evidence>
<feature type="transmembrane region" description="Helical" evidence="4">
    <location>
        <begin position="339"/>
        <end position="362"/>
    </location>
</feature>
<feature type="transmembrane region" description="Helical" evidence="4">
    <location>
        <begin position="50"/>
        <end position="68"/>
    </location>
</feature>
<feature type="transmembrane region" description="Helical" evidence="4">
    <location>
        <begin position="368"/>
        <end position="389"/>
    </location>
</feature>
<accession>A0A0M2R5Z7</accession>
<keyword evidence="1 4" id="KW-0812">Transmembrane</keyword>
<dbReference type="STRING" id="1549748.WH95_15920"/>
<dbReference type="GO" id="GO:0022857">
    <property type="term" value="F:transmembrane transporter activity"/>
    <property type="evidence" value="ECO:0007669"/>
    <property type="project" value="InterPro"/>
</dbReference>
<dbReference type="PROSITE" id="PS50850">
    <property type="entry name" value="MFS"/>
    <property type="match status" value="1"/>
</dbReference>
<dbReference type="PANTHER" id="PTHR23534">
    <property type="entry name" value="MFS PERMEASE"/>
    <property type="match status" value="1"/>
</dbReference>
<feature type="transmembrane region" description="Helical" evidence="4">
    <location>
        <begin position="211"/>
        <end position="233"/>
    </location>
</feature>
<feature type="transmembrane region" description="Helical" evidence="4">
    <location>
        <begin position="100"/>
        <end position="120"/>
    </location>
</feature>
<reference evidence="6 7" key="1">
    <citation type="submission" date="2015-03" db="EMBL/GenBank/DDBJ databases">
        <title>Genome sequence of Kiloniella sp. P1-1, isolated from the gut microflora of Pacific white shrimp, Penaeus vannamei.</title>
        <authorList>
            <person name="Shao Z."/>
            <person name="Wang L."/>
            <person name="Li X."/>
        </authorList>
    </citation>
    <scope>NUCLEOTIDE SEQUENCE [LARGE SCALE GENOMIC DNA]</scope>
    <source>
        <strain evidence="6 7">P1-1</strain>
    </source>
</reference>
<protein>
    <submittedName>
        <fullName evidence="6">MFS transporter</fullName>
    </submittedName>
</protein>
<dbReference type="Proteomes" id="UP000034491">
    <property type="component" value="Unassembled WGS sequence"/>
</dbReference>
<dbReference type="OrthoDB" id="8558006at2"/>
<comment type="caution">
    <text evidence="6">The sequence shown here is derived from an EMBL/GenBank/DDBJ whole genome shotgun (WGS) entry which is preliminary data.</text>
</comment>
<feature type="transmembrane region" description="Helical" evidence="4">
    <location>
        <begin position="163"/>
        <end position="190"/>
    </location>
</feature>
<gene>
    <name evidence="6" type="ORF">WH95_15920</name>
</gene>
<keyword evidence="7" id="KW-1185">Reference proteome</keyword>
<dbReference type="RefSeq" id="WP_046509125.1">
    <property type="nucleotide sequence ID" value="NZ_LANI01000024.1"/>
</dbReference>
<feature type="domain" description="Major facilitator superfamily (MFS) profile" evidence="5">
    <location>
        <begin position="215"/>
        <end position="402"/>
    </location>
</feature>
<dbReference type="InterPro" id="IPR020846">
    <property type="entry name" value="MFS_dom"/>
</dbReference>
<sequence>MSHHDPTKSNVIFLAICQALGMSCSSMLISMSSLVGTTLADDKSYGTLPLSLQFLSMMVCALPISYFMKHYGRRAGFSLGAVCGALSGFFSAQAVLDNNFELFCLSSFLFGAFTSTVAYYRFAAADTATEVFKNKAISLVMAGGVISAFAGPELAKWSKDIEFFGPVLFVGSFYAITALCLVTLVIVQFLRIPKLAVHERKSAGRPILEIARQPVFFVAVLSGIVSYACMNLVMSITPAAMIACAHPFDAAAFVIQWHVFGMYAPSFFTGSIINRFGLIKVQMTGAILIAVAAAINLTGVELENFWFGLVALGLGWNFLYVGGSAMLTESYRPEEKAKVQAFNELLVFGVVATTAFGSGFVFDQFGWAAVNTLAFIPVGIFIAVHLIYWHPLRRSLSSAKTI</sequence>
<keyword evidence="2 4" id="KW-1133">Transmembrane helix</keyword>
<evidence type="ECO:0000256" key="2">
    <source>
        <dbReference type="ARBA" id="ARBA00022989"/>
    </source>
</evidence>
<feature type="transmembrane region" description="Helical" evidence="4">
    <location>
        <begin position="305"/>
        <end position="327"/>
    </location>
</feature>